<protein>
    <submittedName>
        <fullName evidence="1">Uncharacterized protein</fullName>
    </submittedName>
</protein>
<accession>A0A5M6CG23</accession>
<dbReference type="EMBL" id="VWSG01000007">
    <property type="protein sequence ID" value="KAA5534101.1"/>
    <property type="molecule type" value="Genomic_DNA"/>
</dbReference>
<evidence type="ECO:0000313" key="2">
    <source>
        <dbReference type="Proteomes" id="UP000325141"/>
    </source>
</evidence>
<organism evidence="1 2">
    <name type="scientific">Paenimyroides baculatum</name>
    <dbReference type="NCBI Taxonomy" id="2608000"/>
    <lineage>
        <taxon>Bacteria</taxon>
        <taxon>Pseudomonadati</taxon>
        <taxon>Bacteroidota</taxon>
        <taxon>Flavobacteriia</taxon>
        <taxon>Flavobacteriales</taxon>
        <taxon>Flavobacteriaceae</taxon>
        <taxon>Paenimyroides</taxon>
    </lineage>
</organism>
<keyword evidence="2" id="KW-1185">Reference proteome</keyword>
<dbReference type="AlphaFoldDB" id="A0A5M6CG23"/>
<evidence type="ECO:0000313" key="1">
    <source>
        <dbReference type="EMBL" id="KAA5534101.1"/>
    </source>
</evidence>
<name>A0A5M6CG23_9FLAO</name>
<proteinExistence type="predicted"/>
<sequence>MQTCNNSFSLDEEYFINVLTEISNNPNLVARKSEGGNVYRARKRSPKLMAKIEESYFQDESGKIYFKAENDRIKKVIEKNALGLFYHRYKKRANIKEFNCTGFYPFENKETRPAEIYMLTYSENFRIKKWNHIQANMFSYIIVRDWMRNNKLTMIFHIHNTVWCVIEIPYPKSKNSNLKRSTNNNQLRMF</sequence>
<reference evidence="1 2" key="1">
    <citation type="submission" date="2019-09" db="EMBL/GenBank/DDBJ databases">
        <title>Genome sequence and assembly of Flavobacterium sp.</title>
        <authorList>
            <person name="Chhetri G."/>
        </authorList>
    </citation>
    <scope>NUCLEOTIDE SEQUENCE [LARGE SCALE GENOMIC DNA]</scope>
    <source>
        <strain evidence="1 2">SNL9</strain>
    </source>
</reference>
<dbReference type="Proteomes" id="UP000325141">
    <property type="component" value="Unassembled WGS sequence"/>
</dbReference>
<gene>
    <name evidence="1" type="ORF">F0460_10515</name>
</gene>
<comment type="caution">
    <text evidence="1">The sequence shown here is derived from an EMBL/GenBank/DDBJ whole genome shotgun (WGS) entry which is preliminary data.</text>
</comment>